<evidence type="ECO:0000313" key="3">
    <source>
        <dbReference type="Proteomes" id="UP000000305"/>
    </source>
</evidence>
<feature type="region of interest" description="Disordered" evidence="1">
    <location>
        <begin position="430"/>
        <end position="455"/>
    </location>
</feature>
<feature type="region of interest" description="Disordered" evidence="1">
    <location>
        <begin position="467"/>
        <end position="534"/>
    </location>
</feature>
<feature type="compositionally biased region" description="Polar residues" evidence="1">
    <location>
        <begin position="321"/>
        <end position="341"/>
    </location>
</feature>
<evidence type="ECO:0000256" key="1">
    <source>
        <dbReference type="SAM" id="MobiDB-lite"/>
    </source>
</evidence>
<dbReference type="Proteomes" id="UP000000305">
    <property type="component" value="Unassembled WGS sequence"/>
</dbReference>
<feature type="compositionally biased region" description="Polar residues" evidence="1">
    <location>
        <begin position="467"/>
        <end position="479"/>
    </location>
</feature>
<feature type="compositionally biased region" description="Basic and acidic residues" evidence="1">
    <location>
        <begin position="786"/>
        <end position="798"/>
    </location>
</feature>
<feature type="compositionally biased region" description="Basic residues" evidence="1">
    <location>
        <begin position="342"/>
        <end position="355"/>
    </location>
</feature>
<name>E9HA38_DAPPU</name>
<dbReference type="AlphaFoldDB" id="E9HA38"/>
<feature type="compositionally biased region" description="Polar residues" evidence="1">
    <location>
        <begin position="115"/>
        <end position="127"/>
    </location>
</feature>
<organism evidence="2 3">
    <name type="scientific">Daphnia pulex</name>
    <name type="common">Water flea</name>
    <dbReference type="NCBI Taxonomy" id="6669"/>
    <lineage>
        <taxon>Eukaryota</taxon>
        <taxon>Metazoa</taxon>
        <taxon>Ecdysozoa</taxon>
        <taxon>Arthropoda</taxon>
        <taxon>Crustacea</taxon>
        <taxon>Branchiopoda</taxon>
        <taxon>Diplostraca</taxon>
        <taxon>Cladocera</taxon>
        <taxon>Anomopoda</taxon>
        <taxon>Daphniidae</taxon>
        <taxon>Daphnia</taxon>
    </lineage>
</organism>
<feature type="compositionally biased region" description="Low complexity" evidence="1">
    <location>
        <begin position="311"/>
        <end position="320"/>
    </location>
</feature>
<dbReference type="InParanoid" id="E9HA38"/>
<feature type="compositionally biased region" description="Low complexity" evidence="1">
    <location>
        <begin position="362"/>
        <end position="392"/>
    </location>
</feature>
<dbReference type="KEGG" id="dpx:DAPPUDRAFT_308899"/>
<accession>E9HA38</accession>
<feature type="region of interest" description="Disordered" evidence="1">
    <location>
        <begin position="91"/>
        <end position="136"/>
    </location>
</feature>
<feature type="region of interest" description="Disordered" evidence="1">
    <location>
        <begin position="783"/>
        <end position="802"/>
    </location>
</feature>
<dbReference type="OrthoDB" id="6361153at2759"/>
<evidence type="ECO:0000313" key="2">
    <source>
        <dbReference type="EMBL" id="EFX71415.1"/>
    </source>
</evidence>
<reference evidence="2 3" key="1">
    <citation type="journal article" date="2011" name="Science">
        <title>The ecoresponsive genome of Daphnia pulex.</title>
        <authorList>
            <person name="Colbourne J.K."/>
            <person name="Pfrender M.E."/>
            <person name="Gilbert D."/>
            <person name="Thomas W.K."/>
            <person name="Tucker A."/>
            <person name="Oakley T.H."/>
            <person name="Tokishita S."/>
            <person name="Aerts A."/>
            <person name="Arnold G.J."/>
            <person name="Basu M.K."/>
            <person name="Bauer D.J."/>
            <person name="Caceres C.E."/>
            <person name="Carmel L."/>
            <person name="Casola C."/>
            <person name="Choi J.H."/>
            <person name="Detter J.C."/>
            <person name="Dong Q."/>
            <person name="Dusheyko S."/>
            <person name="Eads B.D."/>
            <person name="Frohlich T."/>
            <person name="Geiler-Samerotte K.A."/>
            <person name="Gerlach D."/>
            <person name="Hatcher P."/>
            <person name="Jogdeo S."/>
            <person name="Krijgsveld J."/>
            <person name="Kriventseva E.V."/>
            <person name="Kultz D."/>
            <person name="Laforsch C."/>
            <person name="Lindquist E."/>
            <person name="Lopez J."/>
            <person name="Manak J.R."/>
            <person name="Muller J."/>
            <person name="Pangilinan J."/>
            <person name="Patwardhan R.P."/>
            <person name="Pitluck S."/>
            <person name="Pritham E.J."/>
            <person name="Rechtsteiner A."/>
            <person name="Rho M."/>
            <person name="Rogozin I.B."/>
            <person name="Sakarya O."/>
            <person name="Salamov A."/>
            <person name="Schaack S."/>
            <person name="Shapiro H."/>
            <person name="Shiga Y."/>
            <person name="Skalitzky C."/>
            <person name="Smith Z."/>
            <person name="Souvorov A."/>
            <person name="Sung W."/>
            <person name="Tang Z."/>
            <person name="Tsuchiya D."/>
            <person name="Tu H."/>
            <person name="Vos H."/>
            <person name="Wang M."/>
            <person name="Wolf Y.I."/>
            <person name="Yamagata H."/>
            <person name="Yamada T."/>
            <person name="Ye Y."/>
            <person name="Shaw J.R."/>
            <person name="Andrews J."/>
            <person name="Crease T.J."/>
            <person name="Tang H."/>
            <person name="Lucas S.M."/>
            <person name="Robertson H.M."/>
            <person name="Bork P."/>
            <person name="Koonin E.V."/>
            <person name="Zdobnov E.M."/>
            <person name="Grigoriev I.V."/>
            <person name="Lynch M."/>
            <person name="Boore J.L."/>
        </authorList>
    </citation>
    <scope>NUCLEOTIDE SEQUENCE [LARGE SCALE GENOMIC DNA]</scope>
</reference>
<gene>
    <name evidence="2" type="ORF">DAPPUDRAFT_308899</name>
</gene>
<proteinExistence type="predicted"/>
<sequence length="811" mass="87935">MSFSGQPIVLKNLRRIPPNTAKVIRLQKQFVEAVQRYQELNERPDKDEAILGELLQEIAILDKSQREELNLVREAELKCISQEIQNDLFRSETLSEPGLPAQTGEFSETEDEFPSSPQELTNTGQDISSSPVSSLASADNFKEPIEMAVVEEIEEELEQLLEETPMDWEDLTREQWSESDRLLQKVEKVGSKVLQRDFMSAVGEFILTFNLPELELANLSFLLELVHVSQYKKSEEILNQRKAKAVQGKKVITTGPWQIIDIPTKVSNRRCNYLTGLHVTIRQKDPKRSVLATNSMEFSGVKTRHHDSRGSSRASSRASSPIFSQTDSYNGKDSYTSGSNTKHLRSTKSRAKAKKTPPPAPSKTNNNNNNQQNKSSPSSKTATSTSSPSNKSETVDSNSKNGSRALEPCVTYTVVDGVPHFKVFFPSSKDSITSPAAGGVPKAAVNGSPSFSSPRASIVESDIEIIQSQTSTENGSSPRITPERKIKPSSKPIKRPRLSHQGFSPSTTPIKAGPSNAETMPNPAATKADESGNKEEMGRCIEKCGSWMGAPHFKFYRTFPSVNATVASSNWSGSANSTVTTVVPPKPVVIAPAPKLSSPITTPKLAIAPNNGPSPSTATTPLPAMPKLTMGNQGLKNLTPPSSAPMNSQVGKFVPIAPKVPCLAGGVSNFVIVPFADKNHGTNQSAAIKRPISLLKACPPLSNSQNPSTAGTFLTVKNLKECFQNNKQYKDMKVVVQKVPVAVQAPTTTTSPATGGHQSPGQRVSLAADNNDDLKKTVVKLFPSTDNKEQANGDDSRHLTSPTVIVADMSM</sequence>
<keyword evidence="3" id="KW-1185">Reference proteome</keyword>
<feature type="region of interest" description="Disordered" evidence="1">
    <location>
        <begin position="291"/>
        <end position="404"/>
    </location>
</feature>
<dbReference type="EMBL" id="GL732610">
    <property type="protein sequence ID" value="EFX71415.1"/>
    <property type="molecule type" value="Genomic_DNA"/>
</dbReference>
<dbReference type="HOGENOM" id="CLU_347911_0_0_1"/>
<protein>
    <submittedName>
        <fullName evidence="2">Uncharacterized protein</fullName>
    </submittedName>
</protein>